<name>A0ABY7F7F3_MYAAR</name>
<evidence type="ECO:0000313" key="1">
    <source>
        <dbReference type="EMBL" id="WAR16613.1"/>
    </source>
</evidence>
<accession>A0ABY7F7F3</accession>
<protein>
    <submittedName>
        <fullName evidence="1">Uncharacterized protein</fullName>
    </submittedName>
</protein>
<dbReference type="EMBL" id="CP111021">
    <property type="protein sequence ID" value="WAR16613.1"/>
    <property type="molecule type" value="Genomic_DNA"/>
</dbReference>
<organism evidence="1 2">
    <name type="scientific">Mya arenaria</name>
    <name type="common">Soft-shell clam</name>
    <dbReference type="NCBI Taxonomy" id="6604"/>
    <lineage>
        <taxon>Eukaryota</taxon>
        <taxon>Metazoa</taxon>
        <taxon>Spiralia</taxon>
        <taxon>Lophotrochozoa</taxon>
        <taxon>Mollusca</taxon>
        <taxon>Bivalvia</taxon>
        <taxon>Autobranchia</taxon>
        <taxon>Heteroconchia</taxon>
        <taxon>Euheterodonta</taxon>
        <taxon>Imparidentia</taxon>
        <taxon>Neoheterodontei</taxon>
        <taxon>Myida</taxon>
        <taxon>Myoidea</taxon>
        <taxon>Myidae</taxon>
        <taxon>Mya</taxon>
    </lineage>
</organism>
<gene>
    <name evidence="1" type="ORF">MAR_031207</name>
</gene>
<proteinExistence type="predicted"/>
<reference evidence="1" key="1">
    <citation type="submission" date="2022-11" db="EMBL/GenBank/DDBJ databases">
        <title>Centuries of genome instability and evolution in soft-shell clam transmissible cancer (bioRxiv).</title>
        <authorList>
            <person name="Hart S.F.M."/>
            <person name="Yonemitsu M.A."/>
            <person name="Giersch R.M."/>
            <person name="Beal B.F."/>
            <person name="Arriagada G."/>
            <person name="Davis B.W."/>
            <person name="Ostrander E.A."/>
            <person name="Goff S.P."/>
            <person name="Metzger M.J."/>
        </authorList>
    </citation>
    <scope>NUCLEOTIDE SEQUENCE</scope>
    <source>
        <strain evidence="1">MELC-2E11</strain>
        <tissue evidence="1">Siphon/mantle</tissue>
    </source>
</reference>
<dbReference type="Proteomes" id="UP001164746">
    <property type="component" value="Chromosome 10"/>
</dbReference>
<evidence type="ECO:0000313" key="2">
    <source>
        <dbReference type="Proteomes" id="UP001164746"/>
    </source>
</evidence>
<sequence>MVDRCIRYRLLQPTENGVPRFYGVNRGVAKPWVLIAIVVDRIFNEMCPCYNTKNRRTHEEGPCTADKTRRDYDIVDTNLREVELNDLRYETLEVNEVHRWIKQLIIRASLNKKMTSLHT</sequence>
<keyword evidence="2" id="KW-1185">Reference proteome</keyword>